<keyword evidence="6" id="KW-0808">Transferase</keyword>
<dbReference type="InterPro" id="IPR012337">
    <property type="entry name" value="RNaseH-like_sf"/>
</dbReference>
<reference evidence="6" key="2">
    <citation type="submission" date="2022-01" db="EMBL/GenBank/DDBJ databases">
        <authorList>
            <person name="Yamashiro T."/>
            <person name="Shiraishi A."/>
            <person name="Satake H."/>
            <person name="Nakayama K."/>
        </authorList>
    </citation>
    <scope>NUCLEOTIDE SEQUENCE</scope>
</reference>
<organism evidence="6 7">
    <name type="scientific">Tanacetum coccineum</name>
    <dbReference type="NCBI Taxonomy" id="301880"/>
    <lineage>
        <taxon>Eukaryota</taxon>
        <taxon>Viridiplantae</taxon>
        <taxon>Streptophyta</taxon>
        <taxon>Embryophyta</taxon>
        <taxon>Tracheophyta</taxon>
        <taxon>Spermatophyta</taxon>
        <taxon>Magnoliopsida</taxon>
        <taxon>eudicotyledons</taxon>
        <taxon>Gunneridae</taxon>
        <taxon>Pentapetalae</taxon>
        <taxon>asterids</taxon>
        <taxon>campanulids</taxon>
        <taxon>Asterales</taxon>
        <taxon>Asteraceae</taxon>
        <taxon>Asteroideae</taxon>
        <taxon>Anthemideae</taxon>
        <taxon>Anthemidinae</taxon>
        <taxon>Tanacetum</taxon>
    </lineage>
</organism>
<keyword evidence="7" id="KW-1185">Reference proteome</keyword>
<dbReference type="InterPro" id="IPR013103">
    <property type="entry name" value="RVT_2"/>
</dbReference>
<evidence type="ECO:0000259" key="5">
    <source>
        <dbReference type="PROSITE" id="PS50994"/>
    </source>
</evidence>
<dbReference type="InterPro" id="IPR025724">
    <property type="entry name" value="GAG-pre-integrase_dom"/>
</dbReference>
<dbReference type="PANTHER" id="PTHR42648">
    <property type="entry name" value="TRANSPOSASE, PUTATIVE-RELATED"/>
    <property type="match status" value="1"/>
</dbReference>
<dbReference type="EMBL" id="BQNB010010927">
    <property type="protein sequence ID" value="GJS83806.1"/>
    <property type="molecule type" value="Genomic_DNA"/>
</dbReference>
<keyword evidence="6" id="KW-0548">Nucleotidyltransferase</keyword>
<feature type="region of interest" description="Disordered" evidence="3">
    <location>
        <begin position="171"/>
        <end position="193"/>
    </location>
</feature>
<reference evidence="6" key="1">
    <citation type="journal article" date="2022" name="Int. J. Mol. Sci.">
        <title>Draft Genome of Tanacetum Coccineum: Genomic Comparison of Closely Related Tanacetum-Family Plants.</title>
        <authorList>
            <person name="Yamashiro T."/>
            <person name="Shiraishi A."/>
            <person name="Nakayama K."/>
            <person name="Satake H."/>
        </authorList>
    </citation>
    <scope>NUCLEOTIDE SEQUENCE</scope>
</reference>
<evidence type="ECO:0000256" key="1">
    <source>
        <dbReference type="ARBA" id="ARBA00022723"/>
    </source>
</evidence>
<dbReference type="Pfam" id="PF07727">
    <property type="entry name" value="RVT_2"/>
    <property type="match status" value="1"/>
</dbReference>
<accession>A0ABQ4Z3M1</accession>
<dbReference type="InterPro" id="IPR039537">
    <property type="entry name" value="Retrotran_Ty1/copia-like"/>
</dbReference>
<protein>
    <submittedName>
        <fullName evidence="6">RNA-directed DNA polymerase</fullName>
    </submittedName>
</protein>
<dbReference type="Proteomes" id="UP001151760">
    <property type="component" value="Unassembled WGS sequence"/>
</dbReference>
<proteinExistence type="predicted"/>
<feature type="signal peptide" evidence="4">
    <location>
        <begin position="1"/>
        <end position="23"/>
    </location>
</feature>
<gene>
    <name evidence="6" type="ORF">Tco_0750347</name>
</gene>
<dbReference type="Pfam" id="PF13976">
    <property type="entry name" value="gag_pre-integrs"/>
    <property type="match status" value="1"/>
</dbReference>
<evidence type="ECO:0000256" key="4">
    <source>
        <dbReference type="SAM" id="SignalP"/>
    </source>
</evidence>
<dbReference type="Gene3D" id="3.30.420.10">
    <property type="entry name" value="Ribonuclease H-like superfamily/Ribonuclease H"/>
    <property type="match status" value="1"/>
</dbReference>
<dbReference type="InterPro" id="IPR036397">
    <property type="entry name" value="RNaseH_sf"/>
</dbReference>
<feature type="compositionally biased region" description="Polar residues" evidence="3">
    <location>
        <begin position="514"/>
        <end position="545"/>
    </location>
</feature>
<sequence length="700" mass="78852">MVKCVILLCLLGFLILLSPDLYAGAIYAKSAYELWNDPKETYDKVDGFAVFNLHKNINSLTQSGYSLAEYYNNLNSLWKQFDAMISLPACTCEVAEHYEKHNQLIKLMQFLMGLDDNYLAIRSNILTREPLPLVKAAFAIVSDICDRCFEIIGYPAGYVKKNFIPNSRPVTSNNTTVDPQSNNVNSNATSKSPVSLSNEQLTRLMNLLNENGVFSTNANMSGANQHMTVSAKILINVVDISNLGLIVGHLSGTRALITKIRDLKLNNKITLYNVLVVPEYTVSLLSVHKLSRDNKLFVGFNENNCYIQDLKANKTLGIGRQFNGLYLFDVDNACKVVSNCSISTCFVSRTLWHERLGHPADPVLDVLKSSLNLDSETISEHLCDTCNKDKQTREPFPLSDHKSSKIGELVHLDVWGPYKVTSIDGFSYFFTIVDDFTSAVWIYMLKGKDDVYDSILSFAQMINNQFETNVKTFRSDNGSEFVNNKLQRFFNEKDPKRPNDGGRVSFNDDGSELSPDNNNQGNDDSDATSMEETNNTHLEGNSQNEIDFINEFDDSKINSDIEEFPVNNLRRVVNYANIKPDSFYFVTALNKSIEPSCYEEVVLDSNWIDAMNSEIEALNDNQTWVITDLPPGIKAIGNKWIHKIKYKSSGDIDRYKARLVVKGCSKKEGVDFDETFSPVVKMSTVRCLIALSVTNNWPLF</sequence>
<feature type="domain" description="Integrase catalytic" evidence="5">
    <location>
        <begin position="393"/>
        <end position="492"/>
    </location>
</feature>
<keyword evidence="4" id="KW-0732">Signal</keyword>
<evidence type="ECO:0000256" key="3">
    <source>
        <dbReference type="SAM" id="MobiDB-lite"/>
    </source>
</evidence>
<feature type="compositionally biased region" description="Basic and acidic residues" evidence="3">
    <location>
        <begin position="490"/>
        <end position="500"/>
    </location>
</feature>
<evidence type="ECO:0000313" key="7">
    <source>
        <dbReference type="Proteomes" id="UP001151760"/>
    </source>
</evidence>
<dbReference type="InterPro" id="IPR001584">
    <property type="entry name" value="Integrase_cat-core"/>
</dbReference>
<keyword evidence="6" id="KW-0695">RNA-directed DNA polymerase</keyword>
<dbReference type="SUPFAM" id="SSF53098">
    <property type="entry name" value="Ribonuclease H-like"/>
    <property type="match status" value="1"/>
</dbReference>
<feature type="chain" id="PRO_5045123814" evidence="4">
    <location>
        <begin position="24"/>
        <end position="700"/>
    </location>
</feature>
<evidence type="ECO:0000256" key="2">
    <source>
        <dbReference type="ARBA" id="ARBA00022801"/>
    </source>
</evidence>
<comment type="caution">
    <text evidence="6">The sequence shown here is derived from an EMBL/GenBank/DDBJ whole genome shotgun (WGS) entry which is preliminary data.</text>
</comment>
<keyword evidence="2" id="KW-0378">Hydrolase</keyword>
<dbReference type="PANTHER" id="PTHR42648:SF28">
    <property type="entry name" value="TRANSPOSON-ENCODED PROTEIN WITH RIBONUCLEASE H-LIKE AND RETROVIRUS ZINC FINGER-LIKE DOMAINS"/>
    <property type="match status" value="1"/>
</dbReference>
<evidence type="ECO:0000313" key="6">
    <source>
        <dbReference type="EMBL" id="GJS83806.1"/>
    </source>
</evidence>
<feature type="region of interest" description="Disordered" evidence="3">
    <location>
        <begin position="488"/>
        <end position="545"/>
    </location>
</feature>
<name>A0ABQ4Z3M1_9ASTR</name>
<dbReference type="PROSITE" id="PS50994">
    <property type="entry name" value="INTEGRASE"/>
    <property type="match status" value="1"/>
</dbReference>
<dbReference type="GO" id="GO:0003964">
    <property type="term" value="F:RNA-directed DNA polymerase activity"/>
    <property type="evidence" value="ECO:0007669"/>
    <property type="project" value="UniProtKB-KW"/>
</dbReference>
<keyword evidence="1" id="KW-0479">Metal-binding</keyword>
<dbReference type="Pfam" id="PF00665">
    <property type="entry name" value="rve"/>
    <property type="match status" value="1"/>
</dbReference>